<name>A0A6A6TPD4_9PLEO</name>
<dbReference type="AlphaFoldDB" id="A0A6A6TPD4"/>
<keyword evidence="2" id="KW-1185">Reference proteome</keyword>
<dbReference type="EMBL" id="MU004299">
    <property type="protein sequence ID" value="KAF2660454.1"/>
    <property type="molecule type" value="Genomic_DNA"/>
</dbReference>
<accession>A0A6A6TPD4</accession>
<dbReference type="PANTHER" id="PTHR38790:SF9">
    <property type="entry name" value="F-BOX DOMAIN-CONTAINING PROTEIN"/>
    <property type="match status" value="1"/>
</dbReference>
<dbReference type="Proteomes" id="UP000799324">
    <property type="component" value="Unassembled WGS sequence"/>
</dbReference>
<dbReference type="PANTHER" id="PTHR38790">
    <property type="entry name" value="2EXR DOMAIN-CONTAINING PROTEIN-RELATED"/>
    <property type="match status" value="1"/>
</dbReference>
<evidence type="ECO:0000313" key="1">
    <source>
        <dbReference type="EMBL" id="KAF2660454.1"/>
    </source>
</evidence>
<reference evidence="1" key="1">
    <citation type="journal article" date="2020" name="Stud. Mycol.">
        <title>101 Dothideomycetes genomes: a test case for predicting lifestyles and emergence of pathogens.</title>
        <authorList>
            <person name="Haridas S."/>
            <person name="Albert R."/>
            <person name="Binder M."/>
            <person name="Bloem J."/>
            <person name="Labutti K."/>
            <person name="Salamov A."/>
            <person name="Andreopoulos B."/>
            <person name="Baker S."/>
            <person name="Barry K."/>
            <person name="Bills G."/>
            <person name="Bluhm B."/>
            <person name="Cannon C."/>
            <person name="Castanera R."/>
            <person name="Culley D."/>
            <person name="Daum C."/>
            <person name="Ezra D."/>
            <person name="Gonzalez J."/>
            <person name="Henrissat B."/>
            <person name="Kuo A."/>
            <person name="Liang C."/>
            <person name="Lipzen A."/>
            <person name="Lutzoni F."/>
            <person name="Magnuson J."/>
            <person name="Mondo S."/>
            <person name="Nolan M."/>
            <person name="Ohm R."/>
            <person name="Pangilinan J."/>
            <person name="Park H.-J."/>
            <person name="Ramirez L."/>
            <person name="Alfaro M."/>
            <person name="Sun H."/>
            <person name="Tritt A."/>
            <person name="Yoshinaga Y."/>
            <person name="Zwiers L.-H."/>
            <person name="Turgeon B."/>
            <person name="Goodwin S."/>
            <person name="Spatafora J."/>
            <person name="Crous P."/>
            <person name="Grigoriev I."/>
        </authorList>
    </citation>
    <scope>NUCLEOTIDE SEQUENCE</scope>
    <source>
        <strain evidence="1">CBS 122681</strain>
    </source>
</reference>
<evidence type="ECO:0000313" key="2">
    <source>
        <dbReference type="Proteomes" id="UP000799324"/>
    </source>
</evidence>
<proteinExistence type="predicted"/>
<organism evidence="1 2">
    <name type="scientific">Lophiostoma macrostomum CBS 122681</name>
    <dbReference type="NCBI Taxonomy" id="1314788"/>
    <lineage>
        <taxon>Eukaryota</taxon>
        <taxon>Fungi</taxon>
        <taxon>Dikarya</taxon>
        <taxon>Ascomycota</taxon>
        <taxon>Pezizomycotina</taxon>
        <taxon>Dothideomycetes</taxon>
        <taxon>Pleosporomycetidae</taxon>
        <taxon>Pleosporales</taxon>
        <taxon>Lophiostomataceae</taxon>
        <taxon>Lophiostoma</taxon>
    </lineage>
</organism>
<evidence type="ECO:0008006" key="3">
    <source>
        <dbReference type="Google" id="ProtNLM"/>
    </source>
</evidence>
<dbReference type="OrthoDB" id="62952at2759"/>
<protein>
    <recommendedName>
        <fullName evidence="3">F-box domain-containing protein</fullName>
    </recommendedName>
</protein>
<gene>
    <name evidence="1" type="ORF">K491DRAFT_589055</name>
</gene>
<sequence length="367" mass="43140">MQFPGPPCAHFILKDVACCCNIAKIHEFYTSMMALRRNPQRRCRKEELSPKSEMSRGPNIVFTTATVRLRSSQLCPRMNELSIPRRRSTLRRQPSPRSAGPFRFFDLPREVRDNVYSYLVVRRGRRVPIIEAKSIIRAQKKRATAQKHRERHNQRRILSGRPPIVPREPVTDSIVHLNILQTSQCLRWEARDHFYHNNWFAISLDAFPITTMDVPESWDLGRITKMQLELQLKDAQRMNTYVDWTTFFNQFSALRHLRIIPTFHQRYYDWAQSEISTWDESHFVFRAFFRELLVSVPEHLNLKLGPALDSQDVMTLEGRGHVSRDFLRQMYTETGTRRDMNGNYIGVKRIVDCRDLTETGYASLLAA</sequence>